<dbReference type="GO" id="GO:0008324">
    <property type="term" value="F:monoatomic cation transmembrane transporter activity"/>
    <property type="evidence" value="ECO:0007669"/>
    <property type="project" value="InterPro"/>
</dbReference>
<keyword evidence="5 7" id="KW-1133">Transmembrane helix</keyword>
<gene>
    <name evidence="8" type="ORF">IT882_00215</name>
</gene>
<evidence type="ECO:0000256" key="2">
    <source>
        <dbReference type="ARBA" id="ARBA00006228"/>
    </source>
</evidence>
<dbReference type="Pfam" id="PF01899">
    <property type="entry name" value="MNHE"/>
    <property type="match status" value="1"/>
</dbReference>
<organism evidence="8 9">
    <name type="scientific">Microbacterium schleiferi</name>
    <dbReference type="NCBI Taxonomy" id="69362"/>
    <lineage>
        <taxon>Bacteria</taxon>
        <taxon>Bacillati</taxon>
        <taxon>Actinomycetota</taxon>
        <taxon>Actinomycetes</taxon>
        <taxon>Micrococcales</taxon>
        <taxon>Microbacteriaceae</taxon>
        <taxon>Microbacterium</taxon>
    </lineage>
</organism>
<dbReference type="GO" id="GO:0005886">
    <property type="term" value="C:plasma membrane"/>
    <property type="evidence" value="ECO:0007669"/>
    <property type="project" value="UniProtKB-SubCell"/>
</dbReference>
<keyword evidence="3" id="KW-1003">Cell membrane</keyword>
<accession>A0A7S8N0Q1</accession>
<keyword evidence="4 7" id="KW-0812">Transmembrane</keyword>
<dbReference type="Proteomes" id="UP000594480">
    <property type="component" value="Chromosome"/>
</dbReference>
<dbReference type="PANTHER" id="PTHR34584">
    <property type="entry name" value="NA(+)/H(+) ANTIPORTER SUBUNIT E1"/>
    <property type="match status" value="1"/>
</dbReference>
<sequence length="162" mass="18162">MLLWGQFTVLAFVTGVIAAIVVTTVFYLPVVELSGRLNPWYALVFVATFLAGLVRGSLTVAWQVLDLRRQPGAAVIGVQLHTDDDLLMAHTAITCSLIPGSLVLDADRDRRILYLHVIGVRNEKDIEAHRRETLTWEARLTRAFGSREQLQRLRRAQKAEVS</sequence>
<dbReference type="KEGG" id="msf:IT882_00215"/>
<comment type="similarity">
    <text evidence="2">Belongs to the CPA3 antiporters (TC 2.A.63) subunit E family.</text>
</comment>
<reference evidence="8 9" key="1">
    <citation type="submission" date="2020-11" db="EMBL/GenBank/DDBJ databases">
        <title>Amino acid is mineralized and recycled by bacteria in oceanic microbiome.</title>
        <authorList>
            <person name="Zheng L.Y."/>
        </authorList>
    </citation>
    <scope>NUCLEOTIDE SEQUENCE [LARGE SCALE GENOMIC DNA]</scope>
    <source>
        <strain evidence="8 9">A32-1</strain>
    </source>
</reference>
<dbReference type="InterPro" id="IPR002758">
    <property type="entry name" value="Cation_antiport_E"/>
</dbReference>
<feature type="transmembrane region" description="Helical" evidence="7">
    <location>
        <begin position="7"/>
        <end position="28"/>
    </location>
</feature>
<proteinExistence type="inferred from homology"/>
<evidence type="ECO:0000256" key="4">
    <source>
        <dbReference type="ARBA" id="ARBA00022692"/>
    </source>
</evidence>
<dbReference type="PANTHER" id="PTHR34584:SF1">
    <property type="entry name" value="NA(+)_H(+) ANTIPORTER SUBUNIT E1"/>
    <property type="match status" value="1"/>
</dbReference>
<dbReference type="AlphaFoldDB" id="A0A7S8N0Q1"/>
<dbReference type="EMBL" id="CP064760">
    <property type="protein sequence ID" value="QPE05865.1"/>
    <property type="molecule type" value="Genomic_DNA"/>
</dbReference>
<evidence type="ECO:0000256" key="5">
    <source>
        <dbReference type="ARBA" id="ARBA00022989"/>
    </source>
</evidence>
<evidence type="ECO:0000313" key="9">
    <source>
        <dbReference type="Proteomes" id="UP000594480"/>
    </source>
</evidence>
<evidence type="ECO:0000256" key="1">
    <source>
        <dbReference type="ARBA" id="ARBA00004651"/>
    </source>
</evidence>
<comment type="subcellular location">
    <subcellularLocation>
        <location evidence="1">Cell membrane</location>
        <topology evidence="1">Multi-pass membrane protein</topology>
    </subcellularLocation>
</comment>
<protein>
    <submittedName>
        <fullName evidence="8">Na+/H+ antiporter subunit E</fullName>
    </submittedName>
</protein>
<evidence type="ECO:0000256" key="6">
    <source>
        <dbReference type="ARBA" id="ARBA00023136"/>
    </source>
</evidence>
<evidence type="ECO:0000313" key="8">
    <source>
        <dbReference type="EMBL" id="QPE05865.1"/>
    </source>
</evidence>
<evidence type="ECO:0000256" key="3">
    <source>
        <dbReference type="ARBA" id="ARBA00022475"/>
    </source>
</evidence>
<feature type="transmembrane region" description="Helical" evidence="7">
    <location>
        <begin position="40"/>
        <end position="62"/>
    </location>
</feature>
<dbReference type="NCBIfam" id="NF006521">
    <property type="entry name" value="PRK08965.1-5"/>
    <property type="match status" value="1"/>
</dbReference>
<name>A0A7S8N0Q1_9MICO</name>
<keyword evidence="9" id="KW-1185">Reference proteome</keyword>
<keyword evidence="6 7" id="KW-0472">Membrane</keyword>
<evidence type="ECO:0000256" key="7">
    <source>
        <dbReference type="SAM" id="Phobius"/>
    </source>
</evidence>